<proteinExistence type="predicted"/>
<dbReference type="eggNOG" id="ENOG502RIXW">
    <property type="taxonomic scope" value="Eukaryota"/>
</dbReference>
<comment type="caution">
    <text evidence="3">The sequence shown here is derived from an EMBL/GenBank/DDBJ whole genome shotgun (WGS) entry which is preliminary data.</text>
</comment>
<dbReference type="EMBL" id="CABFJX010000404">
    <property type="protein sequence ID" value="VTT80676.1"/>
    <property type="molecule type" value="Genomic_DNA"/>
</dbReference>
<reference evidence="3" key="1">
    <citation type="submission" date="2019-05" db="EMBL/GenBank/DDBJ databases">
        <authorList>
            <person name="Piombo E."/>
        </authorList>
    </citation>
    <scope>NUCLEOTIDE SEQUENCE</scope>
    <source>
        <strain evidence="3">C2S</strain>
    </source>
</reference>
<sequence length="418" mass="47939">MAPDTFPKFLQLPKEIQILIWEAAVCPVPGDRHVHRFYIADYRVLQPTPMKPIQGRFLRLLRTKKFEYESMNIAPGLSLAVPIDDVAGNPNDSVYLTDSSLWTICKESRQAMERRFGKNEWWSHVKSPFHPKRTTEPGQYIGQKGATHTASYQENDGVVKHITVDFDNDLIHLDPRWLSHVDWWHVSPSVFLSLFDEGPSHERSGFSFVGSNIAMDYDPSIMDTLKNRRVHYNQIGLGMTRGAFQDMISYFLDVAKLTIWYIDYSLIRAQHFPRISEGRRGQQNRNTDTPREIFRSNDFIYTEVKREDIGTAWFVSNGDDEADCGETETAFDMFDILSLDGALSLGDDDLGHFRVLACEPVVGRMTRPRTPWARRCVGDETCETCYPDKIVPRVPPSTIRRNSETSSDISSSDLNLFD</sequence>
<accession>A0A0I9ZY70</accession>
<dbReference type="InterPro" id="IPR045518">
    <property type="entry name" value="2EXR"/>
</dbReference>
<dbReference type="Pfam" id="PF20150">
    <property type="entry name" value="2EXR"/>
    <property type="match status" value="1"/>
</dbReference>
<gene>
    <name evidence="3" type="ORF">C2S_11886</name>
</gene>
<feature type="region of interest" description="Disordered" evidence="1">
    <location>
        <begin position="396"/>
        <end position="418"/>
    </location>
</feature>
<organism evidence="3 4">
    <name type="scientific">Fusarium fujikuroi</name>
    <name type="common">Bakanae and foot rot disease fungus</name>
    <name type="synonym">Gibberella fujikuroi</name>
    <dbReference type="NCBI Taxonomy" id="5127"/>
    <lineage>
        <taxon>Eukaryota</taxon>
        <taxon>Fungi</taxon>
        <taxon>Dikarya</taxon>
        <taxon>Ascomycota</taxon>
        <taxon>Pezizomycotina</taxon>
        <taxon>Sordariomycetes</taxon>
        <taxon>Hypocreomycetidae</taxon>
        <taxon>Hypocreales</taxon>
        <taxon>Nectriaceae</taxon>
        <taxon>Fusarium</taxon>
        <taxon>Fusarium fujikuroi species complex</taxon>
    </lineage>
</organism>
<evidence type="ECO:0000313" key="3">
    <source>
        <dbReference type="EMBL" id="VTT80676.1"/>
    </source>
</evidence>
<dbReference type="Proteomes" id="UP000760494">
    <property type="component" value="Unassembled WGS sequence"/>
</dbReference>
<protein>
    <recommendedName>
        <fullName evidence="2">2EXR domain-containing protein</fullName>
    </recommendedName>
</protein>
<name>A0A0I9ZY70_FUSFU</name>
<dbReference type="OrthoDB" id="3596450at2759"/>
<evidence type="ECO:0000313" key="4">
    <source>
        <dbReference type="Proteomes" id="UP000760494"/>
    </source>
</evidence>
<feature type="domain" description="2EXR" evidence="2">
    <location>
        <begin position="6"/>
        <end position="113"/>
    </location>
</feature>
<dbReference type="AlphaFoldDB" id="A0A0I9ZY70"/>
<evidence type="ECO:0000256" key="1">
    <source>
        <dbReference type="SAM" id="MobiDB-lite"/>
    </source>
</evidence>
<evidence type="ECO:0000259" key="2">
    <source>
        <dbReference type="Pfam" id="PF20150"/>
    </source>
</evidence>